<reference evidence="1 2" key="1">
    <citation type="journal article" date="2015" name="Genome Announc.">
        <title>Draft Genome Sequence of Burkholderia sp. Strain PML1(12), an Ectomycorrhizosphere-Inhabiting Bacterium with Effective Mineral-Weathering Ability.</title>
        <authorList>
            <person name="Uroz S."/>
            <person name="Oger P."/>
        </authorList>
    </citation>
    <scope>NUCLEOTIDE SEQUENCE [LARGE SCALE GENOMIC DNA]</scope>
    <source>
        <strain evidence="2">PML1(12)</strain>
    </source>
</reference>
<accession>A0A0J1CNJ5</accession>
<sequence>MNSPVGVLVGRAHHSPDDMLRALAIPVYADSLVDRQTIAWLRTESRQFRIEVPADDPAAIRWARCLSTFSYSRDARLD</sequence>
<proteinExistence type="predicted"/>
<dbReference type="RefSeq" id="WP_047896415.1">
    <property type="nucleotide sequence ID" value="NZ_AEJF01000194.1"/>
</dbReference>
<name>A0A0J1CNJ5_9BURK</name>
<evidence type="ECO:0000313" key="2">
    <source>
        <dbReference type="Proteomes" id="UP000035963"/>
    </source>
</evidence>
<keyword evidence="2" id="KW-1185">Reference proteome</keyword>
<organism evidence="1 2">
    <name type="scientific">Caballeronia mineralivorans PML1(12)</name>
    <dbReference type="NCBI Taxonomy" id="908627"/>
    <lineage>
        <taxon>Bacteria</taxon>
        <taxon>Pseudomonadati</taxon>
        <taxon>Pseudomonadota</taxon>
        <taxon>Betaproteobacteria</taxon>
        <taxon>Burkholderiales</taxon>
        <taxon>Burkholderiaceae</taxon>
        <taxon>Caballeronia</taxon>
    </lineage>
</organism>
<comment type="caution">
    <text evidence="1">The sequence shown here is derived from an EMBL/GenBank/DDBJ whole genome shotgun (WGS) entry which is preliminary data.</text>
</comment>
<dbReference type="AlphaFoldDB" id="A0A0J1CNJ5"/>
<evidence type="ECO:0000313" key="1">
    <source>
        <dbReference type="EMBL" id="KLU21966.1"/>
    </source>
</evidence>
<dbReference type="PATRIC" id="fig|908627.4.peg.7378"/>
<dbReference type="EMBL" id="AEJF01000194">
    <property type="protein sequence ID" value="KLU21966.1"/>
    <property type="molecule type" value="Genomic_DNA"/>
</dbReference>
<gene>
    <name evidence="1" type="ORF">EOS_33025</name>
</gene>
<protein>
    <submittedName>
        <fullName evidence="1">Uncharacterized protein</fullName>
    </submittedName>
</protein>
<dbReference type="Proteomes" id="UP000035963">
    <property type="component" value="Unassembled WGS sequence"/>
</dbReference>